<evidence type="ECO:0000256" key="4">
    <source>
        <dbReference type="ARBA" id="ARBA00022859"/>
    </source>
</evidence>
<dbReference type="GO" id="GO:0042981">
    <property type="term" value="P:regulation of apoptotic process"/>
    <property type="evidence" value="ECO:0007669"/>
    <property type="project" value="InterPro"/>
</dbReference>
<dbReference type="Gene3D" id="1.10.533.10">
    <property type="entry name" value="Death Domain, Fas"/>
    <property type="match status" value="1"/>
</dbReference>
<dbReference type="EMBL" id="JAUZQC010000017">
    <property type="protein sequence ID" value="KAK5856534.1"/>
    <property type="molecule type" value="Genomic_DNA"/>
</dbReference>
<dbReference type="GO" id="GO:0006954">
    <property type="term" value="P:inflammatory response"/>
    <property type="evidence" value="ECO:0007669"/>
    <property type="project" value="UniProtKB-KW"/>
</dbReference>
<organism evidence="8 9">
    <name type="scientific">Eleginops maclovinus</name>
    <name type="common">Patagonian blennie</name>
    <name type="synonym">Eleginus maclovinus</name>
    <dbReference type="NCBI Taxonomy" id="56733"/>
    <lineage>
        <taxon>Eukaryota</taxon>
        <taxon>Metazoa</taxon>
        <taxon>Chordata</taxon>
        <taxon>Craniata</taxon>
        <taxon>Vertebrata</taxon>
        <taxon>Euteleostomi</taxon>
        <taxon>Actinopterygii</taxon>
        <taxon>Neopterygii</taxon>
        <taxon>Teleostei</taxon>
        <taxon>Neoteleostei</taxon>
        <taxon>Acanthomorphata</taxon>
        <taxon>Eupercaria</taxon>
        <taxon>Perciformes</taxon>
        <taxon>Notothenioidei</taxon>
        <taxon>Eleginopidae</taxon>
        <taxon>Eleginops</taxon>
    </lineage>
</organism>
<dbReference type="Pfam" id="PF00619">
    <property type="entry name" value="CARD"/>
    <property type="match status" value="1"/>
</dbReference>
<dbReference type="GO" id="GO:0045087">
    <property type="term" value="P:innate immune response"/>
    <property type="evidence" value="ECO:0007669"/>
    <property type="project" value="UniProtKB-KW"/>
</dbReference>
<keyword evidence="3" id="KW-0399">Innate immunity</keyword>
<dbReference type="GO" id="GO:0005829">
    <property type="term" value="C:cytosol"/>
    <property type="evidence" value="ECO:0007669"/>
    <property type="project" value="UniProtKB-SubCell"/>
</dbReference>
<dbReference type="InterPro" id="IPR051249">
    <property type="entry name" value="NLRP_Inflammasome"/>
</dbReference>
<dbReference type="PROSITE" id="PS50209">
    <property type="entry name" value="CARD"/>
    <property type="match status" value="1"/>
</dbReference>
<evidence type="ECO:0000259" key="7">
    <source>
        <dbReference type="PROSITE" id="PS50209"/>
    </source>
</evidence>
<name>A0AAN7XAE6_ELEMC</name>
<evidence type="ECO:0000313" key="8">
    <source>
        <dbReference type="EMBL" id="KAK5856534.1"/>
    </source>
</evidence>
<reference evidence="8 9" key="1">
    <citation type="journal article" date="2023" name="Genes (Basel)">
        <title>Chromosome-Level Genome Assembly and Circadian Gene Repertoire of the Patagonia Blennie Eleginops maclovinus-The Closest Ancestral Proxy of Antarctic Cryonotothenioids.</title>
        <authorList>
            <person name="Cheng C.C."/>
            <person name="Rivera-Colon A.G."/>
            <person name="Minhas B.F."/>
            <person name="Wilson L."/>
            <person name="Rayamajhi N."/>
            <person name="Vargas-Chacoff L."/>
            <person name="Catchen J.M."/>
        </authorList>
    </citation>
    <scope>NUCLEOTIDE SEQUENCE [LARGE SCALE GENOMIC DNA]</scope>
    <source>
        <strain evidence="8">JMC-PN-2008</strain>
    </source>
</reference>
<sequence>MGSYCSALCKAKKKEDEATTKGESREKSPLMQRKPSLKEEGAMKETTEEDTLRSQVEESSSKEMACIEINDADVNTSSPGLSETHDTDSAMRVNKEAEWVDKNRAQLIQKVTLVMPIADELLQRTIIRQEMYANISAAKTTQDQMRAVYKTLTTTKAKSVFYRILQENQPQISESK</sequence>
<dbReference type="Proteomes" id="UP001346869">
    <property type="component" value="Unassembled WGS sequence"/>
</dbReference>
<dbReference type="AlphaFoldDB" id="A0AAN7XAE6"/>
<feature type="region of interest" description="Disordered" evidence="6">
    <location>
        <begin position="1"/>
        <end position="61"/>
    </location>
</feature>
<comment type="subcellular location">
    <subcellularLocation>
        <location evidence="1">Cytoplasm</location>
        <location evidence="1">Cytosol</location>
    </subcellularLocation>
</comment>
<keyword evidence="5" id="KW-0395">Inflammatory response</keyword>
<comment type="caution">
    <text evidence="8">The sequence shown here is derived from an EMBL/GenBank/DDBJ whole genome shotgun (WGS) entry which is preliminary data.</text>
</comment>
<protein>
    <recommendedName>
        <fullName evidence="7">CARD domain-containing protein</fullName>
    </recommendedName>
</protein>
<dbReference type="SUPFAM" id="SSF47986">
    <property type="entry name" value="DEATH domain"/>
    <property type="match status" value="1"/>
</dbReference>
<dbReference type="PANTHER" id="PTHR46985">
    <property type="entry name" value="NACHT, LRR AND PYD DOMAINS-CONTAINING PROTEIN 1"/>
    <property type="match status" value="1"/>
</dbReference>
<feature type="compositionally biased region" description="Basic and acidic residues" evidence="6">
    <location>
        <begin position="13"/>
        <end position="28"/>
    </location>
</feature>
<dbReference type="InterPro" id="IPR001315">
    <property type="entry name" value="CARD"/>
</dbReference>
<proteinExistence type="predicted"/>
<feature type="domain" description="CARD" evidence="7">
    <location>
        <begin position="92"/>
        <end position="166"/>
    </location>
</feature>
<keyword evidence="4" id="KW-0391">Immunity</keyword>
<gene>
    <name evidence="8" type="ORF">PBY51_008122</name>
</gene>
<keyword evidence="9" id="KW-1185">Reference proteome</keyword>
<feature type="region of interest" description="Disordered" evidence="6">
    <location>
        <begin position="71"/>
        <end position="90"/>
    </location>
</feature>
<evidence type="ECO:0000256" key="2">
    <source>
        <dbReference type="ARBA" id="ARBA00022490"/>
    </source>
</evidence>
<dbReference type="PANTHER" id="PTHR46985:SF2">
    <property type="entry name" value="APOPTOSIS-ASSOCIATED SPECK-LIKE PROTEIN CONTAINING A CARD"/>
    <property type="match status" value="1"/>
</dbReference>
<evidence type="ECO:0000256" key="3">
    <source>
        <dbReference type="ARBA" id="ARBA00022588"/>
    </source>
</evidence>
<accession>A0AAN7XAE6</accession>
<evidence type="ECO:0000313" key="9">
    <source>
        <dbReference type="Proteomes" id="UP001346869"/>
    </source>
</evidence>
<keyword evidence="2" id="KW-0963">Cytoplasm</keyword>
<evidence type="ECO:0000256" key="5">
    <source>
        <dbReference type="ARBA" id="ARBA00023198"/>
    </source>
</evidence>
<feature type="compositionally biased region" description="Basic and acidic residues" evidence="6">
    <location>
        <begin position="36"/>
        <end position="61"/>
    </location>
</feature>
<reference evidence="8 9" key="2">
    <citation type="journal article" date="2023" name="Mol. Biol. Evol.">
        <title>Genomics of Secondarily Temperate Adaptation in the Only Non-Antarctic Icefish.</title>
        <authorList>
            <person name="Rivera-Colon A.G."/>
            <person name="Rayamajhi N."/>
            <person name="Minhas B.F."/>
            <person name="Madrigal G."/>
            <person name="Bilyk K.T."/>
            <person name="Yoon V."/>
            <person name="Hune M."/>
            <person name="Gregory S."/>
            <person name="Cheng C.H.C."/>
            <person name="Catchen J.M."/>
        </authorList>
    </citation>
    <scope>NUCLEOTIDE SEQUENCE [LARGE SCALE GENOMIC DNA]</scope>
    <source>
        <strain evidence="8">JMC-PN-2008</strain>
    </source>
</reference>
<evidence type="ECO:0000256" key="1">
    <source>
        <dbReference type="ARBA" id="ARBA00004514"/>
    </source>
</evidence>
<dbReference type="InterPro" id="IPR011029">
    <property type="entry name" value="DEATH-like_dom_sf"/>
</dbReference>
<evidence type="ECO:0000256" key="6">
    <source>
        <dbReference type="SAM" id="MobiDB-lite"/>
    </source>
</evidence>